<dbReference type="InterPro" id="IPR020532">
    <property type="entry name" value="Cycloeucalenol_cycloisomerase"/>
</dbReference>
<accession>A0A699ZZ75</accession>
<dbReference type="PANTHER" id="PTHR35136">
    <property type="entry name" value="CYCLOEUCALENOL CYCLOISOMERASE"/>
    <property type="match status" value="1"/>
</dbReference>
<reference evidence="2 3" key="1">
    <citation type="submission" date="2020-02" db="EMBL/GenBank/DDBJ databases">
        <title>Draft genome sequence of Haematococcus lacustris strain NIES-144.</title>
        <authorList>
            <person name="Morimoto D."/>
            <person name="Nakagawa S."/>
            <person name="Yoshida T."/>
            <person name="Sawayama S."/>
        </authorList>
    </citation>
    <scope>NUCLEOTIDE SEQUENCE [LARGE SCALE GENOMIC DNA]</scope>
    <source>
        <strain evidence="2 3">NIES-144</strain>
    </source>
</reference>
<organism evidence="2 3">
    <name type="scientific">Haematococcus lacustris</name>
    <name type="common">Green alga</name>
    <name type="synonym">Haematococcus pluvialis</name>
    <dbReference type="NCBI Taxonomy" id="44745"/>
    <lineage>
        <taxon>Eukaryota</taxon>
        <taxon>Viridiplantae</taxon>
        <taxon>Chlorophyta</taxon>
        <taxon>core chlorophytes</taxon>
        <taxon>Chlorophyceae</taxon>
        <taxon>CS clade</taxon>
        <taxon>Chlamydomonadales</taxon>
        <taxon>Haematococcaceae</taxon>
        <taxon>Haematococcus</taxon>
    </lineage>
</organism>
<evidence type="ECO:0000256" key="1">
    <source>
        <dbReference type="SAM" id="Phobius"/>
    </source>
</evidence>
<keyword evidence="1" id="KW-1133">Transmembrane helix</keyword>
<feature type="non-terminal residue" evidence="2">
    <location>
        <position position="212"/>
    </location>
</feature>
<protein>
    <submittedName>
        <fullName evidence="2">Cyclopropyl isomerase-like protein</fullName>
    </submittedName>
</protein>
<keyword evidence="1" id="KW-0472">Membrane</keyword>
<keyword evidence="1" id="KW-0812">Transmembrane</keyword>
<evidence type="ECO:0000313" key="3">
    <source>
        <dbReference type="Proteomes" id="UP000485058"/>
    </source>
</evidence>
<dbReference type="PANTHER" id="PTHR35136:SF1">
    <property type="entry name" value="CYCLOEUCALENOL CYCLOISOMERASE"/>
    <property type="match status" value="1"/>
</dbReference>
<feature type="transmembrane region" description="Helical" evidence="1">
    <location>
        <begin position="21"/>
        <end position="45"/>
    </location>
</feature>
<dbReference type="GO" id="GO:0047793">
    <property type="term" value="F:cycloeucalenol cycloisomerase activity"/>
    <property type="evidence" value="ECO:0007669"/>
    <property type="project" value="InterPro"/>
</dbReference>
<dbReference type="EMBL" id="BLLF01002346">
    <property type="protein sequence ID" value="GFH23728.1"/>
    <property type="molecule type" value="Genomic_DNA"/>
</dbReference>
<feature type="transmembrane region" description="Helical" evidence="1">
    <location>
        <begin position="51"/>
        <end position="70"/>
    </location>
</feature>
<comment type="caution">
    <text evidence="2">The sequence shown here is derived from an EMBL/GenBank/DDBJ whole genome shotgun (WGS) entry which is preliminary data.</text>
</comment>
<sequence length="212" mass="24189">MASASKPSKWLAINPGKRWTEVFFLLYSPFWIVWALCIIVPFQLYEHAGDWGYMLIGTAAAAPCIILPVLLQSKANVWIAIFSFIGNYFWTHYFYVLLGASYTFKSFRLNDVPICLYLMTHAYFCFYHALANVCIRRVGHLFAGSHSAVKTLAKAALVLGLSYATAYGETLTIAHFPYYTFVDHAAMYRTGSLFYALYFCVSFPMFFRIDEA</sequence>
<feature type="non-terminal residue" evidence="2">
    <location>
        <position position="1"/>
    </location>
</feature>
<evidence type="ECO:0000313" key="2">
    <source>
        <dbReference type="EMBL" id="GFH23728.1"/>
    </source>
</evidence>
<dbReference type="Proteomes" id="UP000485058">
    <property type="component" value="Unassembled WGS sequence"/>
</dbReference>
<keyword evidence="3" id="KW-1185">Reference proteome</keyword>
<gene>
    <name evidence="2" type="ORF">HaLaN_21385</name>
</gene>
<keyword evidence="2" id="KW-0413">Isomerase</keyword>
<feature type="transmembrane region" description="Helical" evidence="1">
    <location>
        <begin position="186"/>
        <end position="207"/>
    </location>
</feature>
<feature type="transmembrane region" description="Helical" evidence="1">
    <location>
        <begin position="77"/>
        <end position="96"/>
    </location>
</feature>
<dbReference type="AlphaFoldDB" id="A0A699ZZ75"/>
<feature type="transmembrane region" description="Helical" evidence="1">
    <location>
        <begin position="116"/>
        <end position="135"/>
    </location>
</feature>
<name>A0A699ZZ75_HAELA</name>
<proteinExistence type="predicted"/>